<keyword evidence="3 7" id="KW-0812">Transmembrane</keyword>
<evidence type="ECO:0000256" key="6">
    <source>
        <dbReference type="ARBA" id="ARBA00023136"/>
    </source>
</evidence>
<accession>A0A382SRK9</accession>
<dbReference type="GO" id="GO:0008495">
    <property type="term" value="F:protoheme IX farnesyltransferase activity"/>
    <property type="evidence" value="ECO:0007669"/>
    <property type="project" value="InterPro"/>
</dbReference>
<dbReference type="PANTHER" id="PTHR43448">
    <property type="entry name" value="PROTOHEME IX FARNESYLTRANSFERASE, MITOCHONDRIAL"/>
    <property type="match status" value="1"/>
</dbReference>
<dbReference type="AlphaFoldDB" id="A0A382SRK9"/>
<feature type="transmembrane region" description="Helical" evidence="7">
    <location>
        <begin position="110"/>
        <end position="132"/>
    </location>
</feature>
<evidence type="ECO:0000256" key="7">
    <source>
        <dbReference type="SAM" id="Phobius"/>
    </source>
</evidence>
<comment type="subcellular location">
    <subcellularLocation>
        <location evidence="1">Membrane</location>
        <topology evidence="1">Multi-pass membrane protein</topology>
    </subcellularLocation>
</comment>
<dbReference type="GO" id="GO:0016020">
    <property type="term" value="C:membrane"/>
    <property type="evidence" value="ECO:0007669"/>
    <property type="project" value="UniProtKB-SubCell"/>
</dbReference>
<dbReference type="Gene3D" id="1.10.357.140">
    <property type="entry name" value="UbiA prenyltransferase"/>
    <property type="match status" value="1"/>
</dbReference>
<feature type="non-terminal residue" evidence="8">
    <location>
        <position position="161"/>
    </location>
</feature>
<proteinExistence type="predicted"/>
<organism evidence="8">
    <name type="scientific">marine metagenome</name>
    <dbReference type="NCBI Taxonomy" id="408172"/>
    <lineage>
        <taxon>unclassified sequences</taxon>
        <taxon>metagenomes</taxon>
        <taxon>ecological metagenomes</taxon>
    </lineage>
</organism>
<evidence type="ECO:0000256" key="1">
    <source>
        <dbReference type="ARBA" id="ARBA00004141"/>
    </source>
</evidence>
<evidence type="ECO:0000256" key="4">
    <source>
        <dbReference type="ARBA" id="ARBA00022989"/>
    </source>
</evidence>
<dbReference type="Pfam" id="PF01040">
    <property type="entry name" value="UbiA"/>
    <property type="match status" value="1"/>
</dbReference>
<name>A0A382SRK9_9ZZZZ</name>
<evidence type="ECO:0008006" key="9">
    <source>
        <dbReference type="Google" id="ProtNLM"/>
    </source>
</evidence>
<feature type="transmembrane region" description="Helical" evidence="7">
    <location>
        <begin position="44"/>
        <end position="65"/>
    </location>
</feature>
<protein>
    <recommendedName>
        <fullName evidence="9">Heme o synthase</fullName>
    </recommendedName>
</protein>
<dbReference type="EMBL" id="UINC01130634">
    <property type="protein sequence ID" value="SVD11818.1"/>
    <property type="molecule type" value="Genomic_DNA"/>
</dbReference>
<dbReference type="InterPro" id="IPR006369">
    <property type="entry name" value="Protohaem_IX_farnesylTrfase"/>
</dbReference>
<keyword evidence="6 7" id="KW-0472">Membrane</keyword>
<keyword evidence="4 7" id="KW-1133">Transmembrane helix</keyword>
<sequence length="161" mass="17881">MKQTISAYIELMKTRVTSLVLVTAYLGYYLGLRSQGEHMASLESWLVLFYLLLGTWCTSSGAAVLNQVIERRHDAKMNRTKNRPLVKGILQPVQALIFGLLLSLSGFTVLYFFTNPITALISLATIILYIFIYTPSKRITTWNPIIGSIPGALPPVGGWTA</sequence>
<evidence type="ECO:0000256" key="5">
    <source>
        <dbReference type="ARBA" id="ARBA00023133"/>
    </source>
</evidence>
<feature type="transmembrane region" description="Helical" evidence="7">
    <location>
        <begin position="85"/>
        <end position="104"/>
    </location>
</feature>
<keyword evidence="5" id="KW-0350">Heme biosynthesis</keyword>
<gene>
    <name evidence="8" type="ORF">METZ01_LOCUS364672</name>
</gene>
<evidence type="ECO:0000313" key="8">
    <source>
        <dbReference type="EMBL" id="SVD11818.1"/>
    </source>
</evidence>
<dbReference type="GO" id="GO:0006783">
    <property type="term" value="P:heme biosynthetic process"/>
    <property type="evidence" value="ECO:0007669"/>
    <property type="project" value="UniProtKB-KW"/>
</dbReference>
<evidence type="ECO:0000256" key="2">
    <source>
        <dbReference type="ARBA" id="ARBA00022679"/>
    </source>
</evidence>
<dbReference type="CDD" id="cd13957">
    <property type="entry name" value="PT_UbiA_Cox10"/>
    <property type="match status" value="1"/>
</dbReference>
<evidence type="ECO:0000256" key="3">
    <source>
        <dbReference type="ARBA" id="ARBA00022692"/>
    </source>
</evidence>
<keyword evidence="2" id="KW-0808">Transferase</keyword>
<reference evidence="8" key="1">
    <citation type="submission" date="2018-05" db="EMBL/GenBank/DDBJ databases">
        <authorList>
            <person name="Lanie J.A."/>
            <person name="Ng W.-L."/>
            <person name="Kazmierczak K.M."/>
            <person name="Andrzejewski T.M."/>
            <person name="Davidsen T.M."/>
            <person name="Wayne K.J."/>
            <person name="Tettelin H."/>
            <person name="Glass J.I."/>
            <person name="Rusch D."/>
            <person name="Podicherti R."/>
            <person name="Tsui H.-C.T."/>
            <person name="Winkler M.E."/>
        </authorList>
    </citation>
    <scope>NUCLEOTIDE SEQUENCE</scope>
</reference>
<dbReference type="InterPro" id="IPR000537">
    <property type="entry name" value="UbiA_prenyltransferase"/>
</dbReference>
<dbReference type="PANTHER" id="PTHR43448:SF2">
    <property type="entry name" value="PROTOHEME IX FARNESYLTRANSFERASE, MITOCHONDRIAL"/>
    <property type="match status" value="1"/>
</dbReference>
<feature type="transmembrane region" description="Helical" evidence="7">
    <location>
        <begin position="12"/>
        <end position="32"/>
    </location>
</feature>
<dbReference type="InterPro" id="IPR044878">
    <property type="entry name" value="UbiA_sf"/>
</dbReference>